<reference evidence="6" key="2">
    <citation type="submission" date="2023-05" db="EMBL/GenBank/DDBJ databases">
        <authorList>
            <person name="Schelkunov M.I."/>
        </authorList>
    </citation>
    <scope>NUCLEOTIDE SEQUENCE</scope>
    <source>
        <strain evidence="6">Hsosn_3</strain>
        <tissue evidence="6">Leaf</tissue>
    </source>
</reference>
<dbReference type="InterPro" id="IPR029054">
    <property type="entry name" value="dUTPase-like"/>
</dbReference>
<dbReference type="EC" id="3.6.1.23" evidence="3"/>
<dbReference type="GO" id="GO:0046081">
    <property type="term" value="P:dUTP catabolic process"/>
    <property type="evidence" value="ECO:0007669"/>
    <property type="project" value="InterPro"/>
</dbReference>
<organism evidence="6 7">
    <name type="scientific">Heracleum sosnowskyi</name>
    <dbReference type="NCBI Taxonomy" id="360622"/>
    <lineage>
        <taxon>Eukaryota</taxon>
        <taxon>Viridiplantae</taxon>
        <taxon>Streptophyta</taxon>
        <taxon>Embryophyta</taxon>
        <taxon>Tracheophyta</taxon>
        <taxon>Spermatophyta</taxon>
        <taxon>Magnoliopsida</taxon>
        <taxon>eudicotyledons</taxon>
        <taxon>Gunneridae</taxon>
        <taxon>Pentapetalae</taxon>
        <taxon>asterids</taxon>
        <taxon>campanulids</taxon>
        <taxon>Apiales</taxon>
        <taxon>Apiaceae</taxon>
        <taxon>Apioideae</taxon>
        <taxon>apioid superclade</taxon>
        <taxon>Tordylieae</taxon>
        <taxon>Tordyliinae</taxon>
        <taxon>Heracleum</taxon>
    </lineage>
</organism>
<feature type="domain" description="dUTPase-like" evidence="5">
    <location>
        <begin position="480"/>
        <end position="534"/>
    </location>
</feature>
<dbReference type="GO" id="GO:0004170">
    <property type="term" value="F:dUTP diphosphatase activity"/>
    <property type="evidence" value="ECO:0007669"/>
    <property type="project" value="UniProtKB-EC"/>
</dbReference>
<reference evidence="6" key="1">
    <citation type="submission" date="2023-02" db="EMBL/GenBank/DDBJ databases">
        <title>Genome of toxic invasive species Heracleum sosnowskyi carries increased number of genes despite the absence of recent whole-genome duplications.</title>
        <authorList>
            <person name="Schelkunov M."/>
            <person name="Shtratnikova V."/>
            <person name="Makarenko M."/>
            <person name="Klepikova A."/>
            <person name="Omelchenko D."/>
            <person name="Novikova G."/>
            <person name="Obukhova E."/>
            <person name="Bogdanov V."/>
            <person name="Penin A."/>
            <person name="Logacheva M."/>
        </authorList>
    </citation>
    <scope>NUCLEOTIDE SEQUENCE</scope>
    <source>
        <strain evidence="6">Hsosn_3</strain>
        <tissue evidence="6">Leaf</tissue>
    </source>
</reference>
<dbReference type="Gene3D" id="2.70.40.10">
    <property type="match status" value="1"/>
</dbReference>
<evidence type="ECO:0000256" key="4">
    <source>
        <dbReference type="ARBA" id="ARBA00023080"/>
    </source>
</evidence>
<dbReference type="InterPro" id="IPR036157">
    <property type="entry name" value="dUTPase-like_sf"/>
</dbReference>
<comment type="similarity">
    <text evidence="2">Belongs to the dUTPase family.</text>
</comment>
<dbReference type="PANTHER" id="PTHR11241:SF0">
    <property type="entry name" value="DEOXYURIDINE 5'-TRIPHOSPHATE NUCLEOTIDOHYDROLASE"/>
    <property type="match status" value="1"/>
</dbReference>
<evidence type="ECO:0000313" key="6">
    <source>
        <dbReference type="EMBL" id="KAK1395648.1"/>
    </source>
</evidence>
<evidence type="ECO:0000256" key="3">
    <source>
        <dbReference type="ARBA" id="ARBA00012379"/>
    </source>
</evidence>
<name>A0AAD8J238_9APIA</name>
<comment type="caution">
    <text evidence="6">The sequence shown here is derived from an EMBL/GenBank/DDBJ whole genome shotgun (WGS) entry which is preliminary data.</text>
</comment>
<protein>
    <recommendedName>
        <fullName evidence="3">dUTP diphosphatase</fullName>
        <ecNumber evidence="3">3.6.1.23</ecNumber>
    </recommendedName>
</protein>
<dbReference type="SUPFAM" id="SSF51283">
    <property type="entry name" value="dUTPase-like"/>
    <property type="match status" value="1"/>
</dbReference>
<dbReference type="AlphaFoldDB" id="A0AAD8J238"/>
<evidence type="ECO:0000256" key="1">
    <source>
        <dbReference type="ARBA" id="ARBA00005142"/>
    </source>
</evidence>
<accession>A0AAD8J238</accession>
<keyword evidence="4" id="KW-0546">Nucleotide metabolism</keyword>
<comment type="pathway">
    <text evidence="1">Pyrimidine metabolism; dUMP biosynthesis; dUMP from dCTP (dUTP route): step 2/2.</text>
</comment>
<sequence>MKESKPKILVNKIRPAHIFRVKRLSEKPTLPSRGSPLSAGYHLSRIQDAETTIDTTKKIPKAVVTARALARKRKREKDLRSRDLTKAEKRDLALSKKKARSVITGVRPGFATVAPGEQTQLLTFGKYVQNPVCEMYLPDRTARNDLTALASNVNGLMDTTDGKQTCIFALGIMCCVIPHFEDDVPERIARIGFNITTVRLPSQAEEYGINPEAVEFMDAASYLAIFGLTLLFVFKTATSTNMGQFSNAMFNALKAAAGCTGVTVPNPYSLTKAQSVRAVLGSSLFLKKKIVTMLTEMQNGEDNINAVCRYVATILEYNEMSAVMFPFETLITTNSIILTDNRLLNEMMNLSEALELLSTATLPQYFRYLAPPEQAAKLDRARFPTLAAVGQKLKLEHMKPESVKNLVGIKGSFGKLVDELVATHKKYMLRKMPITLDVWARQICQPAGATILAENEDEDESDEDGDDKDEDWYALKNRWPVGVILFNHSDVDFEVKIGDTIAQLIIEKIVIEQVTEVDDLDLTVRGAACFGSTGV</sequence>
<dbReference type="PANTHER" id="PTHR11241">
    <property type="entry name" value="DEOXYURIDINE 5'-TRIPHOSPHATE NUCLEOTIDOHYDROLASE"/>
    <property type="match status" value="1"/>
</dbReference>
<dbReference type="Proteomes" id="UP001237642">
    <property type="component" value="Unassembled WGS sequence"/>
</dbReference>
<dbReference type="Pfam" id="PF00692">
    <property type="entry name" value="dUTPase"/>
    <property type="match status" value="1"/>
</dbReference>
<evidence type="ECO:0000313" key="7">
    <source>
        <dbReference type="Proteomes" id="UP001237642"/>
    </source>
</evidence>
<dbReference type="EMBL" id="JAUIZM010000002">
    <property type="protein sequence ID" value="KAK1395648.1"/>
    <property type="molecule type" value="Genomic_DNA"/>
</dbReference>
<gene>
    <name evidence="6" type="ORF">POM88_005511</name>
</gene>
<evidence type="ECO:0000256" key="2">
    <source>
        <dbReference type="ARBA" id="ARBA00006581"/>
    </source>
</evidence>
<dbReference type="GO" id="GO:0000287">
    <property type="term" value="F:magnesium ion binding"/>
    <property type="evidence" value="ECO:0007669"/>
    <property type="project" value="InterPro"/>
</dbReference>
<dbReference type="GO" id="GO:0006226">
    <property type="term" value="P:dUMP biosynthetic process"/>
    <property type="evidence" value="ECO:0007669"/>
    <property type="project" value="InterPro"/>
</dbReference>
<dbReference type="InterPro" id="IPR008181">
    <property type="entry name" value="dUTPase"/>
</dbReference>
<keyword evidence="7" id="KW-1185">Reference proteome</keyword>
<evidence type="ECO:0000259" key="5">
    <source>
        <dbReference type="Pfam" id="PF00692"/>
    </source>
</evidence>
<proteinExistence type="inferred from homology"/>